<dbReference type="Proteomes" id="UP000002287">
    <property type="component" value="Chromosome 2"/>
</dbReference>
<keyword evidence="1" id="KW-0812">Transmembrane</keyword>
<reference evidence="4" key="1">
    <citation type="submission" date="2007-03" db="EMBL/GenBank/DDBJ databases">
        <title>Complete sequence of chromosome 2 of Burkholderia vietnamiensis G4.</title>
        <authorList>
            <consortium name="US DOE Joint Genome Institute"/>
            <person name="Copeland A."/>
            <person name="Lucas S."/>
            <person name="Lapidus A."/>
            <person name="Barry K."/>
            <person name="Detter J.C."/>
            <person name="Glavina del Rio T."/>
            <person name="Hammon N."/>
            <person name="Israni S."/>
            <person name="Dalin E."/>
            <person name="Tice H."/>
            <person name="Pitluck S."/>
            <person name="Chain P."/>
            <person name="Malfatti S."/>
            <person name="Shin M."/>
            <person name="Vergez L."/>
            <person name="Schmutz J."/>
            <person name="Larimer F."/>
            <person name="Land M."/>
            <person name="Hauser L."/>
            <person name="Kyrpides N."/>
            <person name="Tiedje J."/>
            <person name="Richardson P."/>
        </authorList>
    </citation>
    <scope>NUCLEOTIDE SEQUENCE [LARGE SCALE GENOMIC DNA]</scope>
    <source>
        <strain evidence="4">G4 / LMG 22486</strain>
    </source>
</reference>
<dbReference type="HOGENOM" id="CLU_1358348_0_0_4"/>
<dbReference type="EMBL" id="CP000615">
    <property type="protein sequence ID" value="ABO58215.1"/>
    <property type="molecule type" value="Genomic_DNA"/>
</dbReference>
<feature type="transmembrane region" description="Helical" evidence="1">
    <location>
        <begin position="116"/>
        <end position="137"/>
    </location>
</feature>
<feature type="transmembrane region" description="Helical" evidence="1">
    <location>
        <begin position="20"/>
        <end position="42"/>
    </location>
</feature>
<organism evidence="3 4">
    <name type="scientific">Burkholderia vietnamiensis (strain G4 / LMG 22486)</name>
    <name type="common">Burkholderia cepacia (strain R1808)</name>
    <dbReference type="NCBI Taxonomy" id="269482"/>
    <lineage>
        <taxon>Bacteria</taxon>
        <taxon>Pseudomonadati</taxon>
        <taxon>Pseudomonadota</taxon>
        <taxon>Betaproteobacteria</taxon>
        <taxon>Burkholderiales</taxon>
        <taxon>Burkholderiaceae</taxon>
        <taxon>Burkholderia</taxon>
        <taxon>Burkholderia cepacia complex</taxon>
    </lineage>
</organism>
<keyword evidence="3" id="KW-0012">Acyltransferase</keyword>
<feature type="transmembrane region" description="Helical" evidence="1">
    <location>
        <begin position="149"/>
        <end position="168"/>
    </location>
</feature>
<proteinExistence type="predicted"/>
<dbReference type="InterPro" id="IPR002656">
    <property type="entry name" value="Acyl_transf_3_dom"/>
</dbReference>
<dbReference type="eggNOG" id="COG1835">
    <property type="taxonomic scope" value="Bacteria"/>
</dbReference>
<dbReference type="KEGG" id="bvi:Bcep1808_5266"/>
<feature type="transmembrane region" description="Helical" evidence="1">
    <location>
        <begin position="54"/>
        <end position="72"/>
    </location>
</feature>
<feature type="transmembrane region" description="Helical" evidence="1">
    <location>
        <begin position="84"/>
        <end position="104"/>
    </location>
</feature>
<evidence type="ECO:0000256" key="1">
    <source>
        <dbReference type="SAM" id="Phobius"/>
    </source>
</evidence>
<evidence type="ECO:0000313" key="4">
    <source>
        <dbReference type="Proteomes" id="UP000002287"/>
    </source>
</evidence>
<keyword evidence="1" id="KW-0472">Membrane</keyword>
<accession>A4JPL2</accession>
<dbReference type="Pfam" id="PF01757">
    <property type="entry name" value="Acyl_transf_3"/>
    <property type="match status" value="1"/>
</dbReference>
<name>A4JPL2_BURVG</name>
<dbReference type="AlphaFoldDB" id="A4JPL2"/>
<protein>
    <submittedName>
        <fullName evidence="3">Acyltransferase 3</fullName>
    </submittedName>
</protein>
<feature type="domain" description="Acyltransferase 3" evidence="2">
    <location>
        <begin position="26"/>
        <end position="163"/>
    </location>
</feature>
<evidence type="ECO:0000259" key="2">
    <source>
        <dbReference type="Pfam" id="PF01757"/>
    </source>
</evidence>
<sequence>MQGRSGMLHLIIDSAEIFPFIKLKTFLVTDYAGFFIAGAACFLIRAHGLSRSRVVLLCASWALSLYHEFQLLPSFSEHFRLDLSPVVIGIVMTSFFVVLLGLALRRTPILHGSRWAWFGAVSYPLYLIHQNVGYMLFNLTDATANSDVLFWSVIAAAIAFALMVHVAVEKPLARPLRSGIVLGLDALHNWALTAQRSRMRQ</sequence>
<gene>
    <name evidence="3" type="ordered locus">Bcep1808_5266</name>
</gene>
<keyword evidence="3" id="KW-0808">Transferase</keyword>
<evidence type="ECO:0000313" key="3">
    <source>
        <dbReference type="EMBL" id="ABO58215.1"/>
    </source>
</evidence>
<keyword evidence="1" id="KW-1133">Transmembrane helix</keyword>
<dbReference type="GO" id="GO:0016747">
    <property type="term" value="F:acyltransferase activity, transferring groups other than amino-acyl groups"/>
    <property type="evidence" value="ECO:0007669"/>
    <property type="project" value="InterPro"/>
</dbReference>